<protein>
    <submittedName>
        <fullName evidence="2">Uncharacterized protein</fullName>
    </submittedName>
</protein>
<evidence type="ECO:0000313" key="2">
    <source>
        <dbReference type="EMBL" id="GAG86207.1"/>
    </source>
</evidence>
<proteinExistence type="predicted"/>
<sequence>NFMVQEQRASFARRQKKGEWIKQILIPLGALVISALVCIMMIKFSYDWAVGMRGTVVPASNQATVPNLPIISDIIPGA</sequence>
<dbReference type="AlphaFoldDB" id="X1BYK4"/>
<name>X1BYK4_9ZZZZ</name>
<feature type="non-terminal residue" evidence="2">
    <location>
        <position position="1"/>
    </location>
</feature>
<comment type="caution">
    <text evidence="2">The sequence shown here is derived from an EMBL/GenBank/DDBJ whole genome shotgun (WGS) entry which is preliminary data.</text>
</comment>
<dbReference type="EMBL" id="BART01016788">
    <property type="protein sequence ID" value="GAG86207.1"/>
    <property type="molecule type" value="Genomic_DNA"/>
</dbReference>
<keyword evidence="1" id="KW-1133">Transmembrane helix</keyword>
<evidence type="ECO:0000256" key="1">
    <source>
        <dbReference type="SAM" id="Phobius"/>
    </source>
</evidence>
<gene>
    <name evidence="2" type="ORF">S01H4_32182</name>
</gene>
<reference evidence="2" key="1">
    <citation type="journal article" date="2014" name="Front. Microbiol.">
        <title>High frequency of phylogenetically diverse reductive dehalogenase-homologous genes in deep subseafloor sedimentary metagenomes.</title>
        <authorList>
            <person name="Kawai M."/>
            <person name="Futagami T."/>
            <person name="Toyoda A."/>
            <person name="Takaki Y."/>
            <person name="Nishi S."/>
            <person name="Hori S."/>
            <person name="Arai W."/>
            <person name="Tsubouchi T."/>
            <person name="Morono Y."/>
            <person name="Uchiyama I."/>
            <person name="Ito T."/>
            <person name="Fujiyama A."/>
            <person name="Inagaki F."/>
            <person name="Takami H."/>
        </authorList>
    </citation>
    <scope>NUCLEOTIDE SEQUENCE</scope>
    <source>
        <strain evidence="2">Expedition CK06-06</strain>
    </source>
</reference>
<keyword evidence="1" id="KW-0812">Transmembrane</keyword>
<keyword evidence="1" id="KW-0472">Membrane</keyword>
<accession>X1BYK4</accession>
<feature type="transmembrane region" description="Helical" evidence="1">
    <location>
        <begin position="20"/>
        <end position="42"/>
    </location>
</feature>
<organism evidence="2">
    <name type="scientific">marine sediment metagenome</name>
    <dbReference type="NCBI Taxonomy" id="412755"/>
    <lineage>
        <taxon>unclassified sequences</taxon>
        <taxon>metagenomes</taxon>
        <taxon>ecological metagenomes</taxon>
    </lineage>
</organism>